<dbReference type="SMART" id="SM00304">
    <property type="entry name" value="HAMP"/>
    <property type="match status" value="1"/>
</dbReference>
<keyword evidence="1" id="KW-0488">Methylation</keyword>
<dbReference type="AlphaFoldDB" id="A0A7L9U2H0"/>
<feature type="region of interest" description="Disordered" evidence="4">
    <location>
        <begin position="518"/>
        <end position="571"/>
    </location>
</feature>
<dbReference type="InterPro" id="IPR004090">
    <property type="entry name" value="Chemotax_Me-accpt_rcpt"/>
</dbReference>
<name>A0A7L9U2H0_9BURK</name>
<dbReference type="PROSITE" id="PS50885">
    <property type="entry name" value="HAMP"/>
    <property type="match status" value="1"/>
</dbReference>
<keyword evidence="3" id="KW-0807">Transducer</keyword>
<evidence type="ECO:0000256" key="2">
    <source>
        <dbReference type="ARBA" id="ARBA00029447"/>
    </source>
</evidence>
<dbReference type="SUPFAM" id="SSF58104">
    <property type="entry name" value="Methyl-accepting chemotaxis protein (MCP) signaling domain"/>
    <property type="match status" value="1"/>
</dbReference>
<feature type="compositionally biased region" description="Basic residues" evidence="4">
    <location>
        <begin position="554"/>
        <end position="571"/>
    </location>
</feature>
<feature type="domain" description="HAMP" evidence="7">
    <location>
        <begin position="214"/>
        <end position="266"/>
    </location>
</feature>
<reference evidence="8 9" key="1">
    <citation type="submission" date="2020-10" db="EMBL/GenBank/DDBJ databases">
        <title>Genome sequencing of Massilia sp. LPB0304.</title>
        <authorList>
            <person name="Kim J."/>
        </authorList>
    </citation>
    <scope>NUCLEOTIDE SEQUENCE [LARGE SCALE GENOMIC DNA]</scope>
    <source>
        <strain evidence="8 9">LPB0304</strain>
    </source>
</reference>
<accession>A0A7L9U2H0</accession>
<dbReference type="GO" id="GO:0004888">
    <property type="term" value="F:transmembrane signaling receptor activity"/>
    <property type="evidence" value="ECO:0007669"/>
    <property type="project" value="InterPro"/>
</dbReference>
<evidence type="ECO:0000313" key="8">
    <source>
        <dbReference type="EMBL" id="QOL48395.1"/>
    </source>
</evidence>
<dbReference type="PANTHER" id="PTHR43531">
    <property type="entry name" value="PROTEIN ICFG"/>
    <property type="match status" value="1"/>
</dbReference>
<feature type="transmembrane region" description="Helical" evidence="5">
    <location>
        <begin position="189"/>
        <end position="212"/>
    </location>
</feature>
<sequence length="571" mass="60621">MLSRLKLGPKLLLAPAIVLVLLVLLSCGAWYAMVRQNASLEDIVGRRAAHMRAAGELVSTAQRGHAEIYQLHTWIGGSFPKSRIEPLIHDIHRQHALTEAGLVRLARMTPPNGAERQLVDGAASAHTRYVQAVRDVIEIARDDQSISANAMSKAETAFSDLAQRLNALAQLEQSLSQEASNSAAADFRAVAWLMPSVILLAIVVSLGITVAVRRALLDEIRGIGAAVVDLASGDLTVKDRVYGKDEIAETSRALDASIRNLNGTLRTILESARSIGSASRDLALGNLNLTTRAVFRASSLEHTASSMQELAATVHLTADSAQAANLLAASASNVAQQGGNVAERLVTTMASVKGSACRVDEITRQIDAIAVETGTLALNAALEAARGGDNGREFALVAGEVRTLALRTGAAAREIRELIEQSVAEIEGGTAFAAQAGTSMATIAVSVQQVGDIINQISSASAEQASGLSEVNQAIVQMDQVTQRNSSLVEEAAEAARTLQMQALTLSKAVATFRLDEAVQPPEPPSRPSSVAEIDMRDVLKDGRRDASIAPRVERRKSPRPHLRLASRRDS</sequence>
<evidence type="ECO:0000256" key="5">
    <source>
        <dbReference type="SAM" id="Phobius"/>
    </source>
</evidence>
<dbReference type="Gene3D" id="1.10.287.950">
    <property type="entry name" value="Methyl-accepting chemotaxis protein"/>
    <property type="match status" value="1"/>
</dbReference>
<dbReference type="KEGG" id="mlir:LPB04_15610"/>
<dbReference type="PRINTS" id="PR00260">
    <property type="entry name" value="CHEMTRNSDUCR"/>
</dbReference>
<protein>
    <submittedName>
        <fullName evidence="8">MCP four helix bundle domain-containing protein</fullName>
    </submittedName>
</protein>
<dbReference type="RefSeq" id="WP_193685438.1">
    <property type="nucleotide sequence ID" value="NZ_CP062941.1"/>
</dbReference>
<proteinExistence type="inferred from homology"/>
<evidence type="ECO:0000313" key="9">
    <source>
        <dbReference type="Proteomes" id="UP000593875"/>
    </source>
</evidence>
<evidence type="ECO:0000259" key="6">
    <source>
        <dbReference type="PROSITE" id="PS50111"/>
    </source>
</evidence>
<keyword evidence="5" id="KW-1133">Transmembrane helix</keyword>
<organism evidence="8 9">
    <name type="scientific">Massilia litorea</name>
    <dbReference type="NCBI Taxonomy" id="2769491"/>
    <lineage>
        <taxon>Bacteria</taxon>
        <taxon>Pseudomonadati</taxon>
        <taxon>Pseudomonadota</taxon>
        <taxon>Betaproteobacteria</taxon>
        <taxon>Burkholderiales</taxon>
        <taxon>Oxalobacteraceae</taxon>
        <taxon>Telluria group</taxon>
        <taxon>Massilia</taxon>
    </lineage>
</organism>
<dbReference type="EMBL" id="CP062941">
    <property type="protein sequence ID" value="QOL48395.1"/>
    <property type="molecule type" value="Genomic_DNA"/>
</dbReference>
<comment type="similarity">
    <text evidence="2">Belongs to the methyl-accepting chemotaxis (MCP) protein family.</text>
</comment>
<feature type="domain" description="Methyl-accepting transducer" evidence="6">
    <location>
        <begin position="271"/>
        <end position="500"/>
    </location>
</feature>
<gene>
    <name evidence="8" type="ORF">LPB04_15610</name>
</gene>
<dbReference type="Pfam" id="PF00015">
    <property type="entry name" value="MCPsignal"/>
    <property type="match status" value="1"/>
</dbReference>
<feature type="compositionally biased region" description="Basic and acidic residues" evidence="4">
    <location>
        <begin position="534"/>
        <end position="547"/>
    </location>
</feature>
<dbReference type="GO" id="GO:0005886">
    <property type="term" value="C:plasma membrane"/>
    <property type="evidence" value="ECO:0007669"/>
    <property type="project" value="TreeGrafter"/>
</dbReference>
<evidence type="ECO:0000256" key="4">
    <source>
        <dbReference type="SAM" id="MobiDB-lite"/>
    </source>
</evidence>
<dbReference type="InterPro" id="IPR004089">
    <property type="entry name" value="MCPsignal_dom"/>
</dbReference>
<keyword evidence="5" id="KW-0472">Membrane</keyword>
<keyword evidence="9" id="KW-1185">Reference proteome</keyword>
<evidence type="ECO:0000256" key="1">
    <source>
        <dbReference type="ARBA" id="ARBA00022481"/>
    </source>
</evidence>
<dbReference type="SMART" id="SM00283">
    <property type="entry name" value="MA"/>
    <property type="match status" value="1"/>
</dbReference>
<dbReference type="GO" id="GO:0006935">
    <property type="term" value="P:chemotaxis"/>
    <property type="evidence" value="ECO:0007669"/>
    <property type="project" value="InterPro"/>
</dbReference>
<dbReference type="PROSITE" id="PS50111">
    <property type="entry name" value="CHEMOTAXIS_TRANSDUC_2"/>
    <property type="match status" value="1"/>
</dbReference>
<dbReference type="InterPro" id="IPR051310">
    <property type="entry name" value="MCP_chemotaxis"/>
</dbReference>
<evidence type="ECO:0000259" key="7">
    <source>
        <dbReference type="PROSITE" id="PS50885"/>
    </source>
</evidence>
<dbReference type="Proteomes" id="UP000593875">
    <property type="component" value="Chromosome"/>
</dbReference>
<dbReference type="CDD" id="cd06225">
    <property type="entry name" value="HAMP"/>
    <property type="match status" value="1"/>
</dbReference>
<keyword evidence="5" id="KW-0812">Transmembrane</keyword>
<dbReference type="PANTHER" id="PTHR43531:SF14">
    <property type="entry name" value="METHYL-ACCEPTING CHEMOTAXIS PROTEIN I-RELATED"/>
    <property type="match status" value="1"/>
</dbReference>
<dbReference type="GO" id="GO:0007165">
    <property type="term" value="P:signal transduction"/>
    <property type="evidence" value="ECO:0007669"/>
    <property type="project" value="UniProtKB-KW"/>
</dbReference>
<evidence type="ECO:0000256" key="3">
    <source>
        <dbReference type="PROSITE-ProRule" id="PRU00284"/>
    </source>
</evidence>
<feature type="transmembrane region" description="Helical" evidence="5">
    <location>
        <begin position="12"/>
        <end position="33"/>
    </location>
</feature>
<dbReference type="InterPro" id="IPR003660">
    <property type="entry name" value="HAMP_dom"/>
</dbReference>
<dbReference type="PROSITE" id="PS51257">
    <property type="entry name" value="PROKAR_LIPOPROTEIN"/>
    <property type="match status" value="1"/>
</dbReference>